<dbReference type="EC" id="6.3.3.2" evidence="4"/>
<comment type="catalytic activity">
    <reaction evidence="4">
        <text>(6S)-5-formyl-5,6,7,8-tetrahydrofolate + ATP = (6R)-5,10-methenyltetrahydrofolate + ADP + phosphate</text>
        <dbReference type="Rhea" id="RHEA:10488"/>
        <dbReference type="ChEBI" id="CHEBI:30616"/>
        <dbReference type="ChEBI" id="CHEBI:43474"/>
        <dbReference type="ChEBI" id="CHEBI:57455"/>
        <dbReference type="ChEBI" id="CHEBI:57457"/>
        <dbReference type="ChEBI" id="CHEBI:456216"/>
        <dbReference type="EC" id="6.3.3.2"/>
    </reaction>
</comment>
<accession>A0A0T5YTY6</accession>
<dbReference type="Proteomes" id="UP000051634">
    <property type="component" value="Unassembled WGS sequence"/>
</dbReference>
<dbReference type="GO" id="GO:0030272">
    <property type="term" value="F:5-formyltetrahydrofolate cyclo-ligase activity"/>
    <property type="evidence" value="ECO:0007669"/>
    <property type="project" value="UniProtKB-EC"/>
</dbReference>
<dbReference type="EMBL" id="LMXI01000571">
    <property type="protein sequence ID" value="KRT57216.1"/>
    <property type="molecule type" value="Genomic_DNA"/>
</dbReference>
<dbReference type="GO" id="GO:0009396">
    <property type="term" value="P:folic acid-containing compound biosynthetic process"/>
    <property type="evidence" value="ECO:0007669"/>
    <property type="project" value="TreeGrafter"/>
</dbReference>
<keyword evidence="4" id="KW-0460">Magnesium</keyword>
<keyword evidence="3 4" id="KW-0067">ATP-binding</keyword>
<evidence type="ECO:0000313" key="7">
    <source>
        <dbReference type="Proteomes" id="UP000051276"/>
    </source>
</evidence>
<dbReference type="InterPro" id="IPR037171">
    <property type="entry name" value="NagB/RpiA_transferase-like"/>
</dbReference>
<evidence type="ECO:0000256" key="1">
    <source>
        <dbReference type="ARBA" id="ARBA00010638"/>
    </source>
</evidence>
<comment type="similarity">
    <text evidence="1 4">Belongs to the 5-formyltetrahydrofolate cyclo-ligase family.</text>
</comment>
<evidence type="ECO:0000313" key="6">
    <source>
        <dbReference type="EMBL" id="KRT57216.1"/>
    </source>
</evidence>
<evidence type="ECO:0000256" key="2">
    <source>
        <dbReference type="ARBA" id="ARBA00022741"/>
    </source>
</evidence>
<dbReference type="STRING" id="54398.Ga0074115_10174"/>
<dbReference type="PANTHER" id="PTHR23407:SF1">
    <property type="entry name" value="5-FORMYLTETRAHYDROFOLATE CYCLO-LIGASE"/>
    <property type="match status" value="1"/>
</dbReference>
<dbReference type="PANTHER" id="PTHR23407">
    <property type="entry name" value="ATPASE INHIBITOR/5-FORMYLTETRAHYDROFOLATE CYCLO-LIGASE"/>
    <property type="match status" value="1"/>
</dbReference>
<keyword evidence="6" id="KW-0436">Ligase</keyword>
<comment type="cofactor">
    <cofactor evidence="4">
        <name>Mg(2+)</name>
        <dbReference type="ChEBI" id="CHEBI:18420"/>
    </cofactor>
</comment>
<evidence type="ECO:0000256" key="3">
    <source>
        <dbReference type="ARBA" id="ARBA00022840"/>
    </source>
</evidence>
<protein>
    <recommendedName>
        <fullName evidence="4">5-formyltetrahydrofolate cyclo-ligase</fullName>
        <ecNumber evidence="4">6.3.3.2</ecNumber>
    </recommendedName>
</protein>
<keyword evidence="4" id="KW-0479">Metal-binding</keyword>
<keyword evidence="8" id="KW-1185">Reference proteome</keyword>
<dbReference type="NCBIfam" id="TIGR02727">
    <property type="entry name" value="MTHFS_bact"/>
    <property type="match status" value="1"/>
</dbReference>
<dbReference type="Pfam" id="PF01812">
    <property type="entry name" value="5-FTHF_cyc-lig"/>
    <property type="match status" value="1"/>
</dbReference>
<dbReference type="EMBL" id="LDXT01000095">
    <property type="protein sequence ID" value="KRT53742.1"/>
    <property type="molecule type" value="Genomic_DNA"/>
</dbReference>
<evidence type="ECO:0000313" key="5">
    <source>
        <dbReference type="EMBL" id="KRT53742.1"/>
    </source>
</evidence>
<comment type="caution">
    <text evidence="5">The sequence shown here is derived from an EMBL/GenBank/DDBJ whole genome shotgun (WGS) entry which is preliminary data.</text>
</comment>
<sequence>MRVFSVHVRTPAESLRRPLLFPLEPTGSRTMVRDGICGRCLPQLFIMNLHKLRQSIRAQRRQLTPQTISAHARLMANRASREIRFLKAKRIAFYIGVNGEMDPAPLVDQAFAMGKQCYFPVLTHRPANRLVFSEFRHQSPQTINRFGIPEPAFPHRNSLSPWLLDLVFVPLVAFDLQGNRLGMGGGFYDRTFSFKTQRSHWRGPKLIGLAHEFQKSEQTLTANHWDIPLDAVITEKRVYRLPSV</sequence>
<dbReference type="Proteomes" id="UP000051276">
    <property type="component" value="Unassembled WGS sequence"/>
</dbReference>
<keyword evidence="2 4" id="KW-0547">Nucleotide-binding</keyword>
<dbReference type="InterPro" id="IPR024185">
    <property type="entry name" value="FTHF_cligase-like_sf"/>
</dbReference>
<dbReference type="Gene3D" id="3.40.50.10420">
    <property type="entry name" value="NagB/RpiA/CoA transferase-like"/>
    <property type="match status" value="1"/>
</dbReference>
<dbReference type="GO" id="GO:0046872">
    <property type="term" value="F:metal ion binding"/>
    <property type="evidence" value="ECO:0007669"/>
    <property type="project" value="UniProtKB-KW"/>
</dbReference>
<gene>
    <name evidence="5" type="ORF">Ga0074115_10174</name>
    <name evidence="6" type="ORF">Ga0076813_11235</name>
</gene>
<dbReference type="SUPFAM" id="SSF100950">
    <property type="entry name" value="NagB/RpiA/CoA transferase-like"/>
    <property type="match status" value="1"/>
</dbReference>
<organism evidence="5 8">
    <name type="scientific">endosymbiont of Ridgeia piscesae</name>
    <dbReference type="NCBI Taxonomy" id="54398"/>
    <lineage>
        <taxon>Bacteria</taxon>
        <taxon>Pseudomonadati</taxon>
        <taxon>Pseudomonadota</taxon>
        <taxon>Gammaproteobacteria</taxon>
        <taxon>sulfur-oxidizing symbionts</taxon>
    </lineage>
</organism>
<evidence type="ECO:0000256" key="4">
    <source>
        <dbReference type="RuleBase" id="RU361279"/>
    </source>
</evidence>
<reference evidence="7 8" key="1">
    <citation type="submission" date="2015-11" db="EMBL/GenBank/DDBJ databases">
        <title>The genome of Candidatus Endoriftia persephone in Ridgeia piscesae and population structure of the North Eastern Pacific vestimentiferan symbionts.</title>
        <authorList>
            <person name="Perez M."/>
            <person name="Juniper K.S."/>
        </authorList>
    </citation>
    <scope>NUCLEOTIDE SEQUENCE [LARGE SCALE GENOMIC DNA]</scope>
    <source>
        <strain evidence="6">Ind10</strain>
        <strain evidence="5">Ind11</strain>
    </source>
</reference>
<proteinExistence type="inferred from homology"/>
<dbReference type="PATRIC" id="fig|54398.3.peg.77"/>
<name>A0A0T5YTY6_9GAMM</name>
<dbReference type="AlphaFoldDB" id="A0A0T5YTY6"/>
<dbReference type="GO" id="GO:0005524">
    <property type="term" value="F:ATP binding"/>
    <property type="evidence" value="ECO:0007669"/>
    <property type="project" value="UniProtKB-KW"/>
</dbReference>
<dbReference type="InterPro" id="IPR002698">
    <property type="entry name" value="FTHF_cligase"/>
</dbReference>
<dbReference type="GO" id="GO:0035999">
    <property type="term" value="P:tetrahydrofolate interconversion"/>
    <property type="evidence" value="ECO:0007669"/>
    <property type="project" value="TreeGrafter"/>
</dbReference>
<evidence type="ECO:0000313" key="8">
    <source>
        <dbReference type="Proteomes" id="UP000051634"/>
    </source>
</evidence>